<dbReference type="RefSeq" id="WP_344314205.1">
    <property type="nucleotide sequence ID" value="NZ_BAAANY010000032.1"/>
</dbReference>
<evidence type="ECO:0000313" key="3">
    <source>
        <dbReference type="Proteomes" id="UP001500618"/>
    </source>
</evidence>
<proteinExistence type="predicted"/>
<feature type="chain" id="PRO_5047045788" evidence="1">
    <location>
        <begin position="29"/>
        <end position="208"/>
    </location>
</feature>
<keyword evidence="1" id="KW-0732">Signal</keyword>
<feature type="signal peptide" evidence="1">
    <location>
        <begin position="1"/>
        <end position="28"/>
    </location>
</feature>
<evidence type="ECO:0000313" key="2">
    <source>
        <dbReference type="EMBL" id="GAA1708125.1"/>
    </source>
</evidence>
<keyword evidence="3" id="KW-1185">Reference proteome</keyword>
<gene>
    <name evidence="2" type="ORF">GCM10009765_67090</name>
</gene>
<accession>A0ABN2IMQ3</accession>
<sequence length="208" mass="20330">MKLATRRLATITALAVVPVLTLGTAASATQTAMYKCQATAVGQTADFTLNQDLDASAPATVAAGGAVAVVIDPASNQIPGSAGGYTIKNVQDLSLNIPVPANATFVSATLVGGSGLNSTPTVALSGSNVVLSVPGPVNGGSTFELPTITLNLTAGGSGTITSQLGGTSLDDPGLTVTANVNGPLGIPISAPAKCYPDPNPTLTTTTIG</sequence>
<dbReference type="EMBL" id="BAAANY010000032">
    <property type="protein sequence ID" value="GAA1708125.1"/>
    <property type="molecule type" value="Genomic_DNA"/>
</dbReference>
<organism evidence="2 3">
    <name type="scientific">Fodinicola feengrottensis</name>
    <dbReference type="NCBI Taxonomy" id="435914"/>
    <lineage>
        <taxon>Bacteria</taxon>
        <taxon>Bacillati</taxon>
        <taxon>Actinomycetota</taxon>
        <taxon>Actinomycetes</taxon>
        <taxon>Mycobacteriales</taxon>
        <taxon>Fodinicola</taxon>
    </lineage>
</organism>
<comment type="caution">
    <text evidence="2">The sequence shown here is derived from an EMBL/GenBank/DDBJ whole genome shotgun (WGS) entry which is preliminary data.</text>
</comment>
<name>A0ABN2IMQ3_9ACTN</name>
<evidence type="ECO:0000256" key="1">
    <source>
        <dbReference type="SAM" id="SignalP"/>
    </source>
</evidence>
<dbReference type="Proteomes" id="UP001500618">
    <property type="component" value="Unassembled WGS sequence"/>
</dbReference>
<reference evidence="2 3" key="1">
    <citation type="journal article" date="2019" name="Int. J. Syst. Evol. Microbiol.">
        <title>The Global Catalogue of Microorganisms (GCM) 10K type strain sequencing project: providing services to taxonomists for standard genome sequencing and annotation.</title>
        <authorList>
            <consortium name="The Broad Institute Genomics Platform"/>
            <consortium name="The Broad Institute Genome Sequencing Center for Infectious Disease"/>
            <person name="Wu L."/>
            <person name="Ma J."/>
        </authorList>
    </citation>
    <scope>NUCLEOTIDE SEQUENCE [LARGE SCALE GENOMIC DNA]</scope>
    <source>
        <strain evidence="2 3">JCM 14718</strain>
    </source>
</reference>
<protein>
    <submittedName>
        <fullName evidence="2">Cyclase</fullName>
    </submittedName>
</protein>